<organism evidence="1 2">
    <name type="scientific">Gossypium arboreum</name>
    <name type="common">Tree cotton</name>
    <name type="synonym">Gossypium nanking</name>
    <dbReference type="NCBI Taxonomy" id="29729"/>
    <lineage>
        <taxon>Eukaryota</taxon>
        <taxon>Viridiplantae</taxon>
        <taxon>Streptophyta</taxon>
        <taxon>Embryophyta</taxon>
        <taxon>Tracheophyta</taxon>
        <taxon>Spermatophyta</taxon>
        <taxon>Magnoliopsida</taxon>
        <taxon>eudicotyledons</taxon>
        <taxon>Gunneridae</taxon>
        <taxon>Pentapetalae</taxon>
        <taxon>rosids</taxon>
        <taxon>malvids</taxon>
        <taxon>Malvales</taxon>
        <taxon>Malvaceae</taxon>
        <taxon>Malvoideae</taxon>
        <taxon>Gossypium</taxon>
    </lineage>
</organism>
<dbReference type="AlphaFoldDB" id="A0A0B0PVV6"/>
<protein>
    <submittedName>
        <fullName evidence="1">Uncharacterized protein</fullName>
    </submittedName>
</protein>
<proteinExistence type="predicted"/>
<evidence type="ECO:0000313" key="1">
    <source>
        <dbReference type="EMBL" id="KHG28957.1"/>
    </source>
</evidence>
<dbReference type="EMBL" id="KN447221">
    <property type="protein sequence ID" value="KHG28957.1"/>
    <property type="molecule type" value="Genomic_DNA"/>
</dbReference>
<keyword evidence="2" id="KW-1185">Reference proteome</keyword>
<reference evidence="2" key="1">
    <citation type="submission" date="2014-09" db="EMBL/GenBank/DDBJ databases">
        <authorList>
            <person name="Mudge J."/>
            <person name="Ramaraj T."/>
            <person name="Lindquist I.E."/>
            <person name="Bharti A.K."/>
            <person name="Sundararajan A."/>
            <person name="Cameron C.T."/>
            <person name="Woodward J.E."/>
            <person name="May G.D."/>
            <person name="Brubaker C."/>
            <person name="Broadhvest J."/>
            <person name="Wilkins T.A."/>
        </authorList>
    </citation>
    <scope>NUCLEOTIDE SEQUENCE</scope>
    <source>
        <strain evidence="2">cv. AKA8401</strain>
    </source>
</reference>
<evidence type="ECO:0000313" key="2">
    <source>
        <dbReference type="Proteomes" id="UP000032142"/>
    </source>
</evidence>
<dbReference type="Proteomes" id="UP000032142">
    <property type="component" value="Unassembled WGS sequence"/>
</dbReference>
<sequence>MSTSATCSSKAFVLESIAMESVFLTFQEKLSNL</sequence>
<gene>
    <name evidence="1" type="ORF">F383_13694</name>
</gene>
<accession>A0A0B0PVV6</accession>
<name>A0A0B0PVV6_GOSAR</name>